<dbReference type="Pfam" id="PF00202">
    <property type="entry name" value="Aminotran_3"/>
    <property type="match status" value="1"/>
</dbReference>
<evidence type="ECO:0000313" key="7">
    <source>
        <dbReference type="Proteomes" id="UP001499882"/>
    </source>
</evidence>
<keyword evidence="7" id="KW-1185">Reference proteome</keyword>
<evidence type="ECO:0000256" key="4">
    <source>
        <dbReference type="ARBA" id="ARBA00022898"/>
    </source>
</evidence>
<dbReference type="Gene3D" id="3.40.640.10">
    <property type="entry name" value="Type I PLP-dependent aspartate aminotransferase-like (Major domain)"/>
    <property type="match status" value="1"/>
</dbReference>
<gene>
    <name evidence="5" type="primary">argD</name>
    <name evidence="6" type="ORF">GCM10023350_29810</name>
</gene>
<dbReference type="CDD" id="cd00610">
    <property type="entry name" value="OAT_like"/>
    <property type="match status" value="1"/>
</dbReference>
<comment type="cofactor">
    <cofactor evidence="5">
        <name>pyridoxal 5'-phosphate</name>
        <dbReference type="ChEBI" id="CHEBI:597326"/>
    </cofactor>
    <text evidence="5">Binds 1 pyridoxal phosphate per subunit.</text>
</comment>
<dbReference type="HAMAP" id="MF_01107">
    <property type="entry name" value="ArgD_aminotrans_3"/>
    <property type="match status" value="1"/>
</dbReference>
<dbReference type="NCBIfam" id="NF002325">
    <property type="entry name" value="PRK01278.1"/>
    <property type="match status" value="1"/>
</dbReference>
<dbReference type="InterPro" id="IPR015422">
    <property type="entry name" value="PyrdxlP-dep_Trfase_small"/>
</dbReference>
<comment type="subcellular location">
    <subcellularLocation>
        <location evidence="5">Cytoplasm</location>
    </subcellularLocation>
</comment>
<comment type="similarity">
    <text evidence="5">Belongs to the class-III pyridoxal-phosphate-dependent aminotransferase family. ArgD subfamily.</text>
</comment>
<dbReference type="NCBIfam" id="NF002874">
    <property type="entry name" value="PRK03244.1"/>
    <property type="match status" value="1"/>
</dbReference>
<comment type="pathway">
    <text evidence="5">Amino-acid biosynthesis; L-arginine biosynthesis; N(2)-acetyl-L-ornithine from L-glutamate: step 4/4.</text>
</comment>
<evidence type="ECO:0000256" key="1">
    <source>
        <dbReference type="ARBA" id="ARBA00022576"/>
    </source>
</evidence>
<protein>
    <recommendedName>
        <fullName evidence="5">Acetylornithine aminotransferase</fullName>
        <shortName evidence="5">ACOAT</shortName>
        <ecNumber evidence="5">2.6.1.11</ecNumber>
    </recommendedName>
</protein>
<evidence type="ECO:0000256" key="5">
    <source>
        <dbReference type="HAMAP-Rule" id="MF_01107"/>
    </source>
</evidence>
<comment type="caution">
    <text evidence="5">Lacks conserved residue(s) required for the propagation of feature annotation.</text>
</comment>
<comment type="catalytic activity">
    <reaction evidence="5">
        <text>N(2)-acetyl-L-ornithine + 2-oxoglutarate = N-acetyl-L-glutamate 5-semialdehyde + L-glutamate</text>
        <dbReference type="Rhea" id="RHEA:18049"/>
        <dbReference type="ChEBI" id="CHEBI:16810"/>
        <dbReference type="ChEBI" id="CHEBI:29123"/>
        <dbReference type="ChEBI" id="CHEBI:29985"/>
        <dbReference type="ChEBI" id="CHEBI:57805"/>
        <dbReference type="EC" id="2.6.1.11"/>
    </reaction>
</comment>
<feature type="binding site" evidence="5">
    <location>
        <position position="138"/>
    </location>
    <ligand>
        <name>N(2)-acetyl-L-ornithine</name>
        <dbReference type="ChEBI" id="CHEBI:57805"/>
    </ligand>
</feature>
<evidence type="ECO:0000313" key="6">
    <source>
        <dbReference type="EMBL" id="GAA4743138.1"/>
    </source>
</evidence>
<sequence length="394" mass="41485">MSSELTVDWQRRWQSSVMNTYGTPSLALVYGEGINVFDTEGRRFVDFTGGIAVNTLGHRHPAIIRAVSEQVGRLCHTSNLFMTPGVVELAERLTAHLAQPAKAFFCNSGTEANEAALKISRRTGRPKIVAAEGGFHGRTLGALSVTGQPAKQDPFTPLLPDVQFVPYGDSAALERAVDDRTAAVVLEPILGEGGIVVPPAGYLSQARRITREYGSLLVLDEVQTGVARTGSFFAHEREGIDPDVVTLAKGLAGGLPIGVCLATEGAADLLQPGDHGATFGGNAVSVAAAHAVLDEIDSAGLVDHAAQIGRMLRTSIEHLQHPMVASVRGAGLLIGLELSSATAGKVVQLARDSGYLLNAATPNVVRLAPPLIVTSDDVQRFVSCLPAILDRVVK</sequence>
<dbReference type="PANTHER" id="PTHR11986">
    <property type="entry name" value="AMINOTRANSFERASE CLASS III"/>
    <property type="match status" value="1"/>
</dbReference>
<reference evidence="7" key="1">
    <citation type="journal article" date="2019" name="Int. J. Syst. Evol. Microbiol.">
        <title>The Global Catalogue of Microorganisms (GCM) 10K type strain sequencing project: providing services to taxonomists for standard genome sequencing and annotation.</title>
        <authorList>
            <consortium name="The Broad Institute Genomics Platform"/>
            <consortium name="The Broad Institute Genome Sequencing Center for Infectious Disease"/>
            <person name="Wu L."/>
            <person name="Ma J."/>
        </authorList>
    </citation>
    <scope>NUCLEOTIDE SEQUENCE [LARGE SCALE GENOMIC DNA]</scope>
    <source>
        <strain evidence="7">JCM 18532</strain>
    </source>
</reference>
<dbReference type="InterPro" id="IPR004636">
    <property type="entry name" value="AcOrn/SuccOrn_fam"/>
</dbReference>
<dbReference type="SUPFAM" id="SSF53383">
    <property type="entry name" value="PLP-dependent transferases"/>
    <property type="match status" value="1"/>
</dbReference>
<keyword evidence="2 5" id="KW-0028">Amino-acid biosynthesis</keyword>
<comment type="subunit">
    <text evidence="5">Homodimer.</text>
</comment>
<evidence type="ECO:0000256" key="2">
    <source>
        <dbReference type="ARBA" id="ARBA00022605"/>
    </source>
</evidence>
<dbReference type="InterPro" id="IPR015424">
    <property type="entry name" value="PyrdxlP-dep_Trfase"/>
</dbReference>
<dbReference type="InterPro" id="IPR005814">
    <property type="entry name" value="Aminotrans_3"/>
</dbReference>
<comment type="caution">
    <text evidence="6">The sequence shown here is derived from an EMBL/GenBank/DDBJ whole genome shotgun (WGS) entry which is preliminary data.</text>
</comment>
<feature type="modified residue" description="N6-(pyridoxal phosphate)lysine" evidence="5">
    <location>
        <position position="249"/>
    </location>
</feature>
<feature type="binding site" evidence="5">
    <location>
        <position position="135"/>
    </location>
    <ligand>
        <name>pyridoxal 5'-phosphate</name>
        <dbReference type="ChEBI" id="CHEBI:597326"/>
    </ligand>
</feature>
<dbReference type="PROSITE" id="PS00600">
    <property type="entry name" value="AA_TRANSFER_CLASS_3"/>
    <property type="match status" value="1"/>
</dbReference>
<feature type="binding site" evidence="5">
    <location>
        <begin position="109"/>
        <end position="110"/>
    </location>
    <ligand>
        <name>pyridoxal 5'-phosphate</name>
        <dbReference type="ChEBI" id="CHEBI:597326"/>
    </ligand>
</feature>
<dbReference type="PANTHER" id="PTHR11986:SF79">
    <property type="entry name" value="ACETYLORNITHINE AMINOTRANSFERASE, MITOCHONDRIAL"/>
    <property type="match status" value="1"/>
</dbReference>
<feature type="binding site" evidence="5">
    <location>
        <begin position="220"/>
        <end position="223"/>
    </location>
    <ligand>
        <name>pyridoxal 5'-phosphate</name>
        <dbReference type="ChEBI" id="CHEBI:597326"/>
    </ligand>
</feature>
<evidence type="ECO:0000256" key="3">
    <source>
        <dbReference type="ARBA" id="ARBA00022679"/>
    </source>
</evidence>
<keyword evidence="3 5" id="KW-0808">Transferase</keyword>
<dbReference type="EC" id="2.6.1.11" evidence="5"/>
<dbReference type="InterPro" id="IPR049704">
    <property type="entry name" value="Aminotrans_3_PPA_site"/>
</dbReference>
<keyword evidence="5" id="KW-0963">Cytoplasm</keyword>
<dbReference type="NCBIfam" id="TIGR00707">
    <property type="entry name" value="argD"/>
    <property type="match status" value="1"/>
</dbReference>
<dbReference type="Gene3D" id="3.90.1150.10">
    <property type="entry name" value="Aspartate Aminotransferase, domain 1"/>
    <property type="match status" value="1"/>
</dbReference>
<name>A0ABP8Z0J3_9ACTN</name>
<dbReference type="InterPro" id="IPR050103">
    <property type="entry name" value="Class-III_PLP-dep_AT"/>
</dbReference>
<organism evidence="6 7">
    <name type="scientific">Nocardioides endophyticus</name>
    <dbReference type="NCBI Taxonomy" id="1353775"/>
    <lineage>
        <taxon>Bacteria</taxon>
        <taxon>Bacillati</taxon>
        <taxon>Actinomycetota</taxon>
        <taxon>Actinomycetes</taxon>
        <taxon>Propionibacteriales</taxon>
        <taxon>Nocardioidaceae</taxon>
        <taxon>Nocardioides</taxon>
    </lineage>
</organism>
<comment type="miscellaneous">
    <text evidence="5">May also have succinyldiaminopimelate aminotransferase activity, thus carrying out the corresponding step in lysine biosynthesis.</text>
</comment>
<keyword evidence="1 5" id="KW-0032">Aminotransferase</keyword>
<dbReference type="InterPro" id="IPR015421">
    <property type="entry name" value="PyrdxlP-dep_Trfase_major"/>
</dbReference>
<feature type="binding site" evidence="5">
    <location>
        <position position="278"/>
    </location>
    <ligand>
        <name>pyridoxal 5'-phosphate</name>
        <dbReference type="ChEBI" id="CHEBI:597326"/>
    </ligand>
</feature>
<proteinExistence type="inferred from homology"/>
<keyword evidence="5" id="KW-0055">Arginine biosynthesis</keyword>
<dbReference type="PIRSF" id="PIRSF000521">
    <property type="entry name" value="Transaminase_4ab_Lys_Orn"/>
    <property type="match status" value="1"/>
</dbReference>
<accession>A0ABP8Z0J3</accession>
<dbReference type="RefSeq" id="WP_345527611.1">
    <property type="nucleotide sequence ID" value="NZ_BAABKN010000019.1"/>
</dbReference>
<dbReference type="EMBL" id="BAABKN010000019">
    <property type="protein sequence ID" value="GAA4743138.1"/>
    <property type="molecule type" value="Genomic_DNA"/>
</dbReference>
<keyword evidence="4 5" id="KW-0663">Pyridoxal phosphate</keyword>
<dbReference type="Proteomes" id="UP001499882">
    <property type="component" value="Unassembled WGS sequence"/>
</dbReference>